<dbReference type="Pfam" id="PF13738">
    <property type="entry name" value="Pyr_redox_3"/>
    <property type="match status" value="1"/>
</dbReference>
<dbReference type="InterPro" id="IPR036188">
    <property type="entry name" value="FAD/NAD-bd_sf"/>
</dbReference>
<dbReference type="PANTHER" id="PTHR43539:SF78">
    <property type="entry name" value="FLAVIN-CONTAINING MONOOXYGENASE"/>
    <property type="match status" value="1"/>
</dbReference>
<dbReference type="AlphaFoldDB" id="A0A2R3Z4K1"/>
<dbReference type="OrthoDB" id="9778740at2"/>
<name>A0A2R3Z4K1_9FLAO</name>
<dbReference type="PRINTS" id="PR00368">
    <property type="entry name" value="FADPNR"/>
</dbReference>
<keyword evidence="3" id="KW-1185">Reference proteome</keyword>
<organism evidence="2 3">
    <name type="scientific">Christiangramia fulva</name>
    <dbReference type="NCBI Taxonomy" id="2126553"/>
    <lineage>
        <taxon>Bacteria</taxon>
        <taxon>Pseudomonadati</taxon>
        <taxon>Bacteroidota</taxon>
        <taxon>Flavobacteriia</taxon>
        <taxon>Flavobacteriales</taxon>
        <taxon>Flavobacteriaceae</taxon>
        <taxon>Christiangramia</taxon>
    </lineage>
</organism>
<evidence type="ECO:0000313" key="3">
    <source>
        <dbReference type="Proteomes" id="UP000241507"/>
    </source>
</evidence>
<evidence type="ECO:0000313" key="2">
    <source>
        <dbReference type="EMBL" id="AVR45207.1"/>
    </source>
</evidence>
<dbReference type="PANTHER" id="PTHR43539">
    <property type="entry name" value="FLAVIN-BINDING MONOOXYGENASE-LIKE PROTEIN (AFU_ORTHOLOGUE AFUA_4G09220)"/>
    <property type="match status" value="1"/>
</dbReference>
<evidence type="ECO:0000256" key="1">
    <source>
        <dbReference type="ARBA" id="ARBA00023002"/>
    </source>
</evidence>
<protein>
    <submittedName>
        <fullName evidence="2">Potassium transporter Trk</fullName>
    </submittedName>
</protein>
<reference evidence="3" key="1">
    <citation type="submission" date="2018-03" db="EMBL/GenBank/DDBJ databases">
        <title>Gramella fulva sp. nov., isolated from a dry surface of tidal flat.</title>
        <authorList>
            <person name="Hwang S.H."/>
            <person name="Hwang W.M."/>
            <person name="Kang K."/>
            <person name="Ahn T.-Y."/>
        </authorList>
    </citation>
    <scope>NUCLEOTIDE SEQUENCE [LARGE SCALE GENOMIC DNA]</scope>
    <source>
        <strain evidence="3">SH35</strain>
    </source>
</reference>
<dbReference type="InterPro" id="IPR050982">
    <property type="entry name" value="Auxin_biosynth/cation_transpt"/>
</dbReference>
<dbReference type="EMBL" id="CP028136">
    <property type="protein sequence ID" value="AVR45207.1"/>
    <property type="molecule type" value="Genomic_DNA"/>
</dbReference>
<dbReference type="KEGG" id="grs:C7S20_07950"/>
<proteinExistence type="predicted"/>
<dbReference type="PRINTS" id="PR00469">
    <property type="entry name" value="PNDRDTASEII"/>
</dbReference>
<keyword evidence="1" id="KW-0560">Oxidoreductase</keyword>
<gene>
    <name evidence="2" type="ORF">C7S20_07950</name>
</gene>
<dbReference type="RefSeq" id="WP_107011985.1">
    <property type="nucleotide sequence ID" value="NZ_CP028136.1"/>
</dbReference>
<dbReference type="Gene3D" id="3.50.50.60">
    <property type="entry name" value="FAD/NAD(P)-binding domain"/>
    <property type="match status" value="1"/>
</dbReference>
<dbReference type="GO" id="GO:0004497">
    <property type="term" value="F:monooxygenase activity"/>
    <property type="evidence" value="ECO:0007669"/>
    <property type="project" value="TreeGrafter"/>
</dbReference>
<sequence>MLDFIVVGAAQAGLAMAYYLKKLNKDFLLVDKESEIGASWLNRWDSLKLFTPSEFNNMPGMEFPAENGHYPSKTEVANYFKMYAEEFEFPIKLNTLVENISHEGDHFIITGPNIDLKSKNVVIATGPFHIPYTPPFSKKINRDIFQIHSNYYKNPSQLQPGAAMVVGAGDSGFQILDEISEEAERKVYFSGTTDVRALPQEILGKTLWWWFTKIGFLSFSRNNWLGKKLSRTRQPVIGTDVKEILSRKNVEPVGKTKNAEGRVVITEKKKLEDLQNIIWATGYRPNFNWIEGLELSKDGYPKHQRGISNIDGLYFIGLPWLHTRGSATLGGIKKDAAYLASKIST</sequence>
<dbReference type="GO" id="GO:0050660">
    <property type="term" value="F:flavin adenine dinucleotide binding"/>
    <property type="evidence" value="ECO:0007669"/>
    <property type="project" value="TreeGrafter"/>
</dbReference>
<dbReference type="SUPFAM" id="SSF51905">
    <property type="entry name" value="FAD/NAD(P)-binding domain"/>
    <property type="match status" value="2"/>
</dbReference>
<dbReference type="Proteomes" id="UP000241507">
    <property type="component" value="Chromosome"/>
</dbReference>
<accession>A0A2R3Z4K1</accession>